<dbReference type="CDD" id="cd01734">
    <property type="entry name" value="YlxS_C"/>
    <property type="match status" value="1"/>
</dbReference>
<evidence type="ECO:0000256" key="1">
    <source>
        <dbReference type="ARBA" id="ARBA00022490"/>
    </source>
</evidence>
<dbReference type="PANTHER" id="PTHR33867:SF1">
    <property type="entry name" value="RIBOSOME MATURATION FACTOR RIMP"/>
    <property type="match status" value="1"/>
</dbReference>
<dbReference type="FunFam" id="3.30.300.70:FF:000001">
    <property type="entry name" value="Ribosome maturation factor RimP"/>
    <property type="match status" value="1"/>
</dbReference>
<accession>A0AB38YH53</accession>
<reference evidence="6" key="1">
    <citation type="submission" date="2022-07" db="EMBL/GenBank/DDBJ databases">
        <title>Complete genome sequence of Salinispirillum sp. LH10-3-1 capable of multiple carbohydrate inversion isolated from a soda lake.</title>
        <authorList>
            <person name="Liu J."/>
            <person name="Zhai Y."/>
            <person name="Zhang H."/>
            <person name="Yang H."/>
            <person name="Qu J."/>
            <person name="Li J."/>
        </authorList>
    </citation>
    <scope>NUCLEOTIDE SEQUENCE</scope>
    <source>
        <strain evidence="6">LH 10-3-1</strain>
    </source>
</reference>
<dbReference type="NCBIfam" id="NF000927">
    <property type="entry name" value="PRK00092.1-1"/>
    <property type="match status" value="1"/>
</dbReference>
<dbReference type="Pfam" id="PF17384">
    <property type="entry name" value="DUF150_C"/>
    <property type="match status" value="1"/>
</dbReference>
<name>A0AB38YH53_9GAMM</name>
<dbReference type="GO" id="GO:0000028">
    <property type="term" value="P:ribosomal small subunit assembly"/>
    <property type="evidence" value="ECO:0007669"/>
    <property type="project" value="TreeGrafter"/>
</dbReference>
<comment type="similarity">
    <text evidence="3">Belongs to the RimP family.</text>
</comment>
<dbReference type="AlphaFoldDB" id="A0AB38YH53"/>
<dbReference type="Gene3D" id="3.30.300.70">
    <property type="entry name" value="RimP-like superfamily, N-terminal"/>
    <property type="match status" value="1"/>
</dbReference>
<dbReference type="InterPro" id="IPR003728">
    <property type="entry name" value="Ribosome_maturation_RimP"/>
</dbReference>
<evidence type="ECO:0000256" key="2">
    <source>
        <dbReference type="ARBA" id="ARBA00022517"/>
    </source>
</evidence>
<evidence type="ECO:0000259" key="4">
    <source>
        <dbReference type="Pfam" id="PF02576"/>
    </source>
</evidence>
<dbReference type="InterPro" id="IPR036847">
    <property type="entry name" value="RimP_C_sf"/>
</dbReference>
<dbReference type="InterPro" id="IPR035956">
    <property type="entry name" value="RimP_N_sf"/>
</dbReference>
<keyword evidence="2 3" id="KW-0690">Ribosome biogenesis</keyword>
<evidence type="ECO:0000259" key="5">
    <source>
        <dbReference type="Pfam" id="PF17384"/>
    </source>
</evidence>
<dbReference type="Gene3D" id="2.30.30.180">
    <property type="entry name" value="Ribosome maturation factor RimP, C-terminal domain"/>
    <property type="match status" value="1"/>
</dbReference>
<dbReference type="GO" id="GO:0005829">
    <property type="term" value="C:cytosol"/>
    <property type="evidence" value="ECO:0007669"/>
    <property type="project" value="TreeGrafter"/>
</dbReference>
<dbReference type="PANTHER" id="PTHR33867">
    <property type="entry name" value="RIBOSOME MATURATION FACTOR RIMP"/>
    <property type="match status" value="1"/>
</dbReference>
<comment type="subcellular location">
    <subcellularLocation>
        <location evidence="3">Cytoplasm</location>
    </subcellularLocation>
</comment>
<dbReference type="SUPFAM" id="SSF75420">
    <property type="entry name" value="YhbC-like, N-terminal domain"/>
    <property type="match status" value="1"/>
</dbReference>
<comment type="function">
    <text evidence="3">Required for maturation of 30S ribosomal subunits.</text>
</comment>
<dbReference type="InterPro" id="IPR028989">
    <property type="entry name" value="RimP_N"/>
</dbReference>
<sequence>MAKVDEIIAISKPVVEGLGFELWGVEYVAQGKHSTLRIFIEHENGIGVEHCTEVSHQLAAVYDVEDPITNAYTLEVSSPGMDRPLFTLDQYERFIGHQVKLRLKYPFEERRKFEGIIAGVEDEHVVVQSGEYEYVLPFEQIDKANIVPVFED</sequence>
<dbReference type="EMBL" id="CP101717">
    <property type="protein sequence ID" value="WLD58734.1"/>
    <property type="molecule type" value="Genomic_DNA"/>
</dbReference>
<dbReference type="SUPFAM" id="SSF74942">
    <property type="entry name" value="YhbC-like, C-terminal domain"/>
    <property type="match status" value="1"/>
</dbReference>
<dbReference type="GO" id="GO:0006412">
    <property type="term" value="P:translation"/>
    <property type="evidence" value="ECO:0007669"/>
    <property type="project" value="TreeGrafter"/>
</dbReference>
<protein>
    <recommendedName>
        <fullName evidence="3">Ribosome maturation factor RimP</fullName>
    </recommendedName>
</protein>
<organism evidence="6">
    <name type="scientific">Salinispirillum sp. LH 10-3-1</name>
    <dbReference type="NCBI Taxonomy" id="2952525"/>
    <lineage>
        <taxon>Bacteria</taxon>
        <taxon>Pseudomonadati</taxon>
        <taxon>Pseudomonadota</taxon>
        <taxon>Gammaproteobacteria</taxon>
        <taxon>Oceanospirillales</taxon>
        <taxon>Saccharospirillaceae</taxon>
        <taxon>Salinispirillum</taxon>
    </lineage>
</organism>
<keyword evidence="1 3" id="KW-0963">Cytoplasm</keyword>
<feature type="domain" description="Ribosome maturation factor RimP N-terminal" evidence="4">
    <location>
        <begin position="12"/>
        <end position="82"/>
    </location>
</feature>
<dbReference type="Pfam" id="PF02576">
    <property type="entry name" value="RimP_N"/>
    <property type="match status" value="1"/>
</dbReference>
<gene>
    <name evidence="3 6" type="primary">rimP</name>
    <name evidence="6" type="ORF">NFC81_02800</name>
</gene>
<feature type="domain" description="Ribosome maturation factor RimP C-terminal" evidence="5">
    <location>
        <begin position="85"/>
        <end position="150"/>
    </location>
</feature>
<evidence type="ECO:0000313" key="6">
    <source>
        <dbReference type="EMBL" id="WLD58734.1"/>
    </source>
</evidence>
<dbReference type="InterPro" id="IPR028998">
    <property type="entry name" value="RimP_C"/>
</dbReference>
<dbReference type="RefSeq" id="WP_304996020.1">
    <property type="nucleotide sequence ID" value="NZ_CP101717.1"/>
</dbReference>
<evidence type="ECO:0000256" key="3">
    <source>
        <dbReference type="HAMAP-Rule" id="MF_01077"/>
    </source>
</evidence>
<dbReference type="HAMAP" id="MF_01077">
    <property type="entry name" value="RimP"/>
    <property type="match status" value="1"/>
</dbReference>
<proteinExistence type="inferred from homology"/>